<evidence type="ECO:0000256" key="1">
    <source>
        <dbReference type="ARBA" id="ARBA00004127"/>
    </source>
</evidence>
<comment type="subcellular location">
    <subcellularLocation>
        <location evidence="1">Endomembrane system</location>
        <topology evidence="1">Multi-pass membrane protein</topology>
    </subcellularLocation>
</comment>
<evidence type="ECO:0000259" key="6">
    <source>
        <dbReference type="Pfam" id="PF02544"/>
    </source>
</evidence>
<evidence type="ECO:0000256" key="4">
    <source>
        <dbReference type="ARBA" id="ARBA00023136"/>
    </source>
</evidence>
<dbReference type="Proteomes" id="UP001311799">
    <property type="component" value="Unassembled WGS sequence"/>
</dbReference>
<evidence type="ECO:0000256" key="2">
    <source>
        <dbReference type="ARBA" id="ARBA00022692"/>
    </source>
</evidence>
<dbReference type="PROSITE" id="PS50244">
    <property type="entry name" value="S5A_REDUCTASE"/>
    <property type="match status" value="1"/>
</dbReference>
<keyword evidence="2 5" id="KW-0812">Transmembrane</keyword>
<keyword evidence="4 5" id="KW-0472">Membrane</keyword>
<accession>A0AAV9XW97</accession>
<reference evidence="7 8" key="1">
    <citation type="submission" date="2023-10" db="EMBL/GenBank/DDBJ databases">
        <title>Comparative genomics analysis reveals potential genetic determinants of host preference in Cryptosporidium xiaoi.</title>
        <authorList>
            <person name="Xiao L."/>
            <person name="Li J."/>
        </authorList>
    </citation>
    <scope>NUCLEOTIDE SEQUENCE [LARGE SCALE GENOMIC DNA]</scope>
    <source>
        <strain evidence="7 8">52996</strain>
    </source>
</reference>
<name>A0AAV9XW97_9CRYT</name>
<dbReference type="Pfam" id="PF02544">
    <property type="entry name" value="Steroid_dh"/>
    <property type="match status" value="1"/>
</dbReference>
<evidence type="ECO:0000256" key="5">
    <source>
        <dbReference type="SAM" id="Phobius"/>
    </source>
</evidence>
<evidence type="ECO:0000256" key="3">
    <source>
        <dbReference type="ARBA" id="ARBA00022989"/>
    </source>
</evidence>
<comment type="caution">
    <text evidence="7">The sequence shown here is derived from an EMBL/GenBank/DDBJ whole genome shotgun (WGS) entry which is preliminary data.</text>
</comment>
<feature type="transmembrane region" description="Helical" evidence="5">
    <location>
        <begin position="225"/>
        <end position="244"/>
    </location>
</feature>
<dbReference type="PANTHER" id="PTHR14624:SF0">
    <property type="entry name" value="POLYPRENOL REDUCTASE"/>
    <property type="match status" value="1"/>
</dbReference>
<feature type="transmembrane region" description="Helical" evidence="5">
    <location>
        <begin position="129"/>
        <end position="149"/>
    </location>
</feature>
<dbReference type="InterPro" id="IPR039698">
    <property type="entry name" value="Dfg10/SRD5A3"/>
</dbReference>
<feature type="transmembrane region" description="Helical" evidence="5">
    <location>
        <begin position="161"/>
        <end position="178"/>
    </location>
</feature>
<keyword evidence="8" id="KW-1185">Reference proteome</keyword>
<sequence>MEFFRSVGCGITELLACYFLLSALMVIFSCIFRRVGSLTVHGKLNFRASGLGNGEKTVVYVLLKKISKISVSKSLFSHFYLVGIFTTLCFIYIKPTSYRTILFLVHVLRRYLEEKIICIHNTEYSEMNVFVYLYGLSYYIAMPTMIYSIPELSRKTAIYQFSLFVLFSVLQIESHIALSDIRRNKGLKYGIPYGMLFKYVSSPHYLCEICIYTSLFFDVFIDFKYVHVMAALVYIVLCMSINAIRTHNWYLEHFKNSYVILRRKVIVPFLF</sequence>
<keyword evidence="3 5" id="KW-1133">Transmembrane helix</keyword>
<feature type="transmembrane region" description="Helical" evidence="5">
    <location>
        <begin position="75"/>
        <end position="93"/>
    </location>
</feature>
<dbReference type="PROSITE" id="PS51257">
    <property type="entry name" value="PROKAR_LIPOPROTEIN"/>
    <property type="match status" value="1"/>
</dbReference>
<dbReference type="PANTHER" id="PTHR14624">
    <property type="entry name" value="DFG10 PROTEIN"/>
    <property type="match status" value="1"/>
</dbReference>
<gene>
    <name evidence="7" type="ORF">RS030_2204</name>
</gene>
<dbReference type="EMBL" id="JAWDEY010000022">
    <property type="protein sequence ID" value="KAK6588764.1"/>
    <property type="molecule type" value="Genomic_DNA"/>
</dbReference>
<evidence type="ECO:0000313" key="7">
    <source>
        <dbReference type="EMBL" id="KAK6588764.1"/>
    </source>
</evidence>
<dbReference type="GO" id="GO:0003865">
    <property type="term" value="F:3-oxo-5-alpha-steroid 4-dehydrogenase activity"/>
    <property type="evidence" value="ECO:0007669"/>
    <property type="project" value="TreeGrafter"/>
</dbReference>
<feature type="transmembrane region" description="Helical" evidence="5">
    <location>
        <begin position="12"/>
        <end position="32"/>
    </location>
</feature>
<protein>
    <recommendedName>
        <fullName evidence="6">3-oxo-5-alpha-steroid 4-dehydrogenase C-terminal domain-containing protein</fullName>
    </recommendedName>
</protein>
<dbReference type="GO" id="GO:0006488">
    <property type="term" value="P:dolichol-linked oligosaccharide biosynthetic process"/>
    <property type="evidence" value="ECO:0007669"/>
    <property type="project" value="InterPro"/>
</dbReference>
<feature type="domain" description="3-oxo-5-alpha-steroid 4-dehydrogenase C-terminal" evidence="6">
    <location>
        <begin position="117"/>
        <end position="271"/>
    </location>
</feature>
<evidence type="ECO:0000313" key="8">
    <source>
        <dbReference type="Proteomes" id="UP001311799"/>
    </source>
</evidence>
<organism evidence="7 8">
    <name type="scientific">Cryptosporidium xiaoi</name>
    <dbReference type="NCBI Taxonomy" id="659607"/>
    <lineage>
        <taxon>Eukaryota</taxon>
        <taxon>Sar</taxon>
        <taxon>Alveolata</taxon>
        <taxon>Apicomplexa</taxon>
        <taxon>Conoidasida</taxon>
        <taxon>Coccidia</taxon>
        <taxon>Eucoccidiorida</taxon>
        <taxon>Eimeriorina</taxon>
        <taxon>Cryptosporidiidae</taxon>
        <taxon>Cryptosporidium</taxon>
    </lineage>
</organism>
<proteinExistence type="predicted"/>
<dbReference type="GO" id="GO:0016095">
    <property type="term" value="P:polyprenol catabolic process"/>
    <property type="evidence" value="ECO:0007669"/>
    <property type="project" value="TreeGrafter"/>
</dbReference>
<dbReference type="InterPro" id="IPR001104">
    <property type="entry name" value="3-oxo-5_a-steroid_4-DH_C"/>
</dbReference>
<dbReference type="GO" id="GO:0005783">
    <property type="term" value="C:endoplasmic reticulum"/>
    <property type="evidence" value="ECO:0007669"/>
    <property type="project" value="TreeGrafter"/>
</dbReference>
<dbReference type="AlphaFoldDB" id="A0AAV9XW97"/>